<organism evidence="2 3">
    <name type="scientific">Lentisphaera araneosa HTCC2155</name>
    <dbReference type="NCBI Taxonomy" id="313628"/>
    <lineage>
        <taxon>Bacteria</taxon>
        <taxon>Pseudomonadati</taxon>
        <taxon>Lentisphaerota</taxon>
        <taxon>Lentisphaeria</taxon>
        <taxon>Lentisphaerales</taxon>
        <taxon>Lentisphaeraceae</taxon>
        <taxon>Lentisphaera</taxon>
    </lineage>
</organism>
<evidence type="ECO:0000313" key="3">
    <source>
        <dbReference type="Proteomes" id="UP000004947"/>
    </source>
</evidence>
<dbReference type="STRING" id="313628.LNTAR_07534"/>
<gene>
    <name evidence="2" type="ORF">LNTAR_07534</name>
</gene>
<name>A6DN42_9BACT</name>
<comment type="caution">
    <text evidence="2">The sequence shown here is derived from an EMBL/GenBank/DDBJ whole genome shotgun (WGS) entry which is preliminary data.</text>
</comment>
<evidence type="ECO:0000259" key="1">
    <source>
        <dbReference type="Pfam" id="PF07624"/>
    </source>
</evidence>
<proteinExistence type="predicted"/>
<dbReference type="Pfam" id="PF07624">
    <property type="entry name" value="PSD2"/>
    <property type="match status" value="1"/>
</dbReference>
<dbReference type="EMBL" id="ABCK01000012">
    <property type="protein sequence ID" value="EDM27078.1"/>
    <property type="molecule type" value="Genomic_DNA"/>
</dbReference>
<protein>
    <recommendedName>
        <fullName evidence="1">DUF1585 domain-containing protein</fullName>
    </recommendedName>
</protein>
<evidence type="ECO:0000313" key="2">
    <source>
        <dbReference type="EMBL" id="EDM27078.1"/>
    </source>
</evidence>
<sequence length="100" mass="11645">MGRGRKINDKNKKWTIDSSGKFHKGPAFKDYYKMKQIIADRVDDFARAFIESLIAYSLGRSYNFIDDDMTDDLLGDAKKEDYRINSIILALVQGREFQQK</sequence>
<reference evidence="2 3" key="1">
    <citation type="journal article" date="2010" name="J. Bacteriol.">
        <title>Genome sequence of Lentisphaera araneosa HTCC2155T, the type species of the order Lentisphaerales in the phylum Lentisphaerae.</title>
        <authorList>
            <person name="Thrash J.C."/>
            <person name="Cho J.C."/>
            <person name="Vergin K.L."/>
            <person name="Morris R.M."/>
            <person name="Giovannoni S.J."/>
        </authorList>
    </citation>
    <scope>NUCLEOTIDE SEQUENCE [LARGE SCALE GENOMIC DNA]</scope>
    <source>
        <strain evidence="2 3">HTCC2155</strain>
    </source>
</reference>
<dbReference type="Proteomes" id="UP000004947">
    <property type="component" value="Unassembled WGS sequence"/>
</dbReference>
<keyword evidence="3" id="KW-1185">Reference proteome</keyword>
<dbReference type="RefSeq" id="WP_007279285.1">
    <property type="nucleotide sequence ID" value="NZ_ABCK01000012.1"/>
</dbReference>
<accession>A6DN42</accession>
<feature type="domain" description="DUF1585" evidence="1">
    <location>
        <begin position="25"/>
        <end position="97"/>
    </location>
</feature>
<dbReference type="AlphaFoldDB" id="A6DN42"/>
<dbReference type="InterPro" id="IPR011478">
    <property type="entry name" value="DUF1585"/>
</dbReference>